<keyword evidence="5 9" id="KW-0697">Rotamase</keyword>
<dbReference type="GO" id="GO:0003755">
    <property type="term" value="F:peptidyl-prolyl cis-trans isomerase activity"/>
    <property type="evidence" value="ECO:0007669"/>
    <property type="project" value="UniProtKB-UniRule"/>
</dbReference>
<comment type="catalytic activity">
    <reaction evidence="1 9 10">
        <text>[protein]-peptidylproline (omega=180) = [protein]-peptidylproline (omega=0)</text>
        <dbReference type="Rhea" id="RHEA:16237"/>
        <dbReference type="Rhea" id="RHEA-COMP:10747"/>
        <dbReference type="Rhea" id="RHEA-COMP:10748"/>
        <dbReference type="ChEBI" id="CHEBI:83833"/>
        <dbReference type="ChEBI" id="CHEBI:83834"/>
        <dbReference type="EC" id="5.2.1.8"/>
    </reaction>
</comment>
<feature type="domain" description="PPIase FKBP-type" evidence="11">
    <location>
        <begin position="40"/>
        <end position="119"/>
    </location>
</feature>
<dbReference type="KEGG" id="stq:Spith_1787"/>
<evidence type="ECO:0000256" key="4">
    <source>
        <dbReference type="ARBA" id="ARBA00022490"/>
    </source>
</evidence>
<dbReference type="AlphaFoldDB" id="G0GCI0"/>
<name>G0GCI0_WINT7</name>
<protein>
    <recommendedName>
        <fullName evidence="10">Peptidyl-prolyl cis-trans isomerase</fullName>
        <ecNumber evidence="10">5.2.1.8</ecNumber>
    </recommendedName>
</protein>
<evidence type="ECO:0000256" key="8">
    <source>
        <dbReference type="ARBA" id="ARBA00037071"/>
    </source>
</evidence>
<dbReference type="EC" id="5.2.1.8" evidence="10"/>
<keyword evidence="6" id="KW-0143">Chaperone</keyword>
<keyword evidence="13" id="KW-1185">Reference proteome</keyword>
<dbReference type="GO" id="GO:0005737">
    <property type="term" value="C:cytoplasm"/>
    <property type="evidence" value="ECO:0007669"/>
    <property type="project" value="UniProtKB-SubCell"/>
</dbReference>
<dbReference type="HOGENOM" id="CLU_098197_2_1_12"/>
<dbReference type="PROSITE" id="PS51257">
    <property type="entry name" value="PROKAR_LIPOPROTEIN"/>
    <property type="match status" value="1"/>
</dbReference>
<dbReference type="GO" id="GO:0042026">
    <property type="term" value="P:protein refolding"/>
    <property type="evidence" value="ECO:0007669"/>
    <property type="project" value="UniProtKB-ARBA"/>
</dbReference>
<evidence type="ECO:0000256" key="9">
    <source>
        <dbReference type="PROSITE-ProRule" id="PRU00277"/>
    </source>
</evidence>
<keyword evidence="7 9" id="KW-0413">Isomerase</keyword>
<evidence type="ECO:0000313" key="12">
    <source>
        <dbReference type="EMBL" id="AEJ62046.1"/>
    </source>
</evidence>
<dbReference type="PROSITE" id="PS50059">
    <property type="entry name" value="FKBP_PPIASE"/>
    <property type="match status" value="1"/>
</dbReference>
<evidence type="ECO:0000256" key="5">
    <source>
        <dbReference type="ARBA" id="ARBA00023110"/>
    </source>
</evidence>
<evidence type="ECO:0000313" key="13">
    <source>
        <dbReference type="Proteomes" id="UP000007254"/>
    </source>
</evidence>
<comment type="function">
    <text evidence="8">Also involved in hydrogenase metallocenter assembly, probably by participating in the nickel insertion step. This function in hydrogenase biosynthesis requires chaperone activity and the presence of the metal-binding domain, but not PPIase activity.</text>
</comment>
<proteinExistence type="inferred from homology"/>
<dbReference type="InterPro" id="IPR046357">
    <property type="entry name" value="PPIase_dom_sf"/>
</dbReference>
<evidence type="ECO:0000256" key="3">
    <source>
        <dbReference type="ARBA" id="ARBA00006577"/>
    </source>
</evidence>
<dbReference type="STRING" id="869211.Spith_1787"/>
<comment type="similarity">
    <text evidence="3 10">Belongs to the FKBP-type PPIase family.</text>
</comment>
<dbReference type="OrthoDB" id="9808891at2"/>
<comment type="subcellular location">
    <subcellularLocation>
        <location evidence="2">Cytoplasm</location>
    </subcellularLocation>
</comment>
<evidence type="ECO:0000256" key="10">
    <source>
        <dbReference type="RuleBase" id="RU003915"/>
    </source>
</evidence>
<evidence type="ECO:0000256" key="6">
    <source>
        <dbReference type="ARBA" id="ARBA00023186"/>
    </source>
</evidence>
<evidence type="ECO:0000256" key="2">
    <source>
        <dbReference type="ARBA" id="ARBA00004496"/>
    </source>
</evidence>
<organism evidence="12 13">
    <name type="scientific">Winmispira thermophila (strain ATCC 700085 / DSM 6578 / Z-1203)</name>
    <name type="common">Spirochaeta thermophila</name>
    <dbReference type="NCBI Taxonomy" id="869211"/>
    <lineage>
        <taxon>Bacteria</taxon>
        <taxon>Pseudomonadati</taxon>
        <taxon>Spirochaetota</taxon>
        <taxon>Spirochaetia</taxon>
        <taxon>Winmispirales</taxon>
        <taxon>Winmispiraceae</taxon>
        <taxon>Winmispira</taxon>
    </lineage>
</organism>
<dbReference type="RefSeq" id="WP_014625375.1">
    <property type="nucleotide sequence ID" value="NC_017583.1"/>
</dbReference>
<dbReference type="Gene3D" id="3.10.50.40">
    <property type="match status" value="1"/>
</dbReference>
<evidence type="ECO:0000256" key="7">
    <source>
        <dbReference type="ARBA" id="ARBA00023235"/>
    </source>
</evidence>
<dbReference type="Pfam" id="PF00254">
    <property type="entry name" value="FKBP_C"/>
    <property type="match status" value="1"/>
</dbReference>
<evidence type="ECO:0000259" key="11">
    <source>
        <dbReference type="PROSITE" id="PS50059"/>
    </source>
</evidence>
<reference evidence="12 13" key="1">
    <citation type="submission" date="2011-06" db="EMBL/GenBank/DDBJ databases">
        <title>The complete genome of Spirochaeta thermophila DSM 6578.</title>
        <authorList>
            <consortium name="US DOE Joint Genome Institute (JGI-PGF)"/>
            <person name="Lucas S."/>
            <person name="Lapidus A."/>
            <person name="Bruce D."/>
            <person name="Goodwin L."/>
            <person name="Pitluck S."/>
            <person name="Peters L."/>
            <person name="Kyrpides N."/>
            <person name="Mavromatis K."/>
            <person name="Ivanova N."/>
            <person name="Mikailova N."/>
            <person name="Pagani I."/>
            <person name="Chertkov O."/>
            <person name="Detter J.C."/>
            <person name="Tapia R."/>
            <person name="Han C."/>
            <person name="Land M."/>
            <person name="Hauser L."/>
            <person name="Markowitz V."/>
            <person name="Cheng J.-F."/>
            <person name="Hugenholtz P."/>
            <person name="Woyke T."/>
            <person name="Wu D."/>
            <person name="Spring S."/>
            <person name="Merkhoffer B."/>
            <person name="Schneider S."/>
            <person name="Klenk H.-P."/>
            <person name="Eisen J.A."/>
        </authorList>
    </citation>
    <scope>NUCLEOTIDE SEQUENCE [LARGE SCALE GENOMIC DNA]</scope>
    <source>
        <strain evidence="13">ATCC 700085 / DSM 6578 / Z-1203</strain>
    </source>
</reference>
<evidence type="ECO:0000256" key="1">
    <source>
        <dbReference type="ARBA" id="ARBA00000971"/>
    </source>
</evidence>
<keyword evidence="4" id="KW-0963">Cytoplasm</keyword>
<dbReference type="InterPro" id="IPR001179">
    <property type="entry name" value="PPIase_FKBP_dom"/>
</dbReference>
<sequence>MNKHALTLAALIALITTGCRTTTSESPETPPEPTYSVESGMLVQLAYTGTFPDGTQFAHAPETAPLTVIIGRGMLIPGLEEGIMGMHAGEERTVVVPPGKGYGSRHEKAVQTFSWDELPEMDRTTLKKGALIAVNTKQGIVPATVVSVSDKGLTLDFNHPLAGKTLIFNVHILTVRPPSPEEERMLTPFTIQAP</sequence>
<dbReference type="PANTHER" id="PTHR47861:SF3">
    <property type="entry name" value="FKBP-TYPE PEPTIDYL-PROLYL CIS-TRANS ISOMERASE SLYD"/>
    <property type="match status" value="1"/>
</dbReference>
<dbReference type="SUPFAM" id="SSF54534">
    <property type="entry name" value="FKBP-like"/>
    <property type="match status" value="1"/>
</dbReference>
<dbReference type="EMBL" id="CP002903">
    <property type="protein sequence ID" value="AEJ62046.1"/>
    <property type="molecule type" value="Genomic_DNA"/>
</dbReference>
<gene>
    <name evidence="12" type="ordered locus">Spith_1787</name>
</gene>
<dbReference type="Proteomes" id="UP000007254">
    <property type="component" value="Chromosome"/>
</dbReference>
<accession>G0GCI0</accession>
<dbReference type="PANTHER" id="PTHR47861">
    <property type="entry name" value="FKBP-TYPE PEPTIDYL-PROLYL CIS-TRANS ISOMERASE SLYD"/>
    <property type="match status" value="1"/>
</dbReference>